<name>A0A4R5F004_9RHOB</name>
<feature type="compositionally biased region" description="Low complexity" evidence="1">
    <location>
        <begin position="286"/>
        <end position="320"/>
    </location>
</feature>
<feature type="compositionally biased region" description="Polar residues" evidence="1">
    <location>
        <begin position="214"/>
        <end position="225"/>
    </location>
</feature>
<feature type="region of interest" description="Disordered" evidence="1">
    <location>
        <begin position="460"/>
        <end position="533"/>
    </location>
</feature>
<dbReference type="RefSeq" id="WP_132826755.1">
    <property type="nucleotide sequence ID" value="NZ_SMFP01000001.1"/>
</dbReference>
<dbReference type="OrthoDB" id="7870459at2"/>
<gene>
    <name evidence="3" type="ORF">E1B25_00670</name>
</gene>
<dbReference type="Proteomes" id="UP000294662">
    <property type="component" value="Unassembled WGS sequence"/>
</dbReference>
<accession>A0A4R5F004</accession>
<feature type="region of interest" description="Disordered" evidence="1">
    <location>
        <begin position="562"/>
        <end position="587"/>
    </location>
</feature>
<organism evidence="3 4">
    <name type="scientific">Antarcticimicrobium sediminis</name>
    <dbReference type="NCBI Taxonomy" id="2546227"/>
    <lineage>
        <taxon>Bacteria</taxon>
        <taxon>Pseudomonadati</taxon>
        <taxon>Pseudomonadota</taxon>
        <taxon>Alphaproteobacteria</taxon>
        <taxon>Rhodobacterales</taxon>
        <taxon>Paracoccaceae</taxon>
        <taxon>Antarcticimicrobium</taxon>
    </lineage>
</organism>
<evidence type="ECO:0008006" key="5">
    <source>
        <dbReference type="Google" id="ProtNLM"/>
    </source>
</evidence>
<keyword evidence="4" id="KW-1185">Reference proteome</keyword>
<evidence type="ECO:0000256" key="2">
    <source>
        <dbReference type="SAM" id="Phobius"/>
    </source>
</evidence>
<protein>
    <recommendedName>
        <fullName evidence="5">Type IV pilus biogenesis protein PilP</fullName>
    </recommendedName>
</protein>
<feature type="region of interest" description="Disordered" evidence="1">
    <location>
        <begin position="800"/>
        <end position="825"/>
    </location>
</feature>
<keyword evidence="2" id="KW-0812">Transmembrane</keyword>
<dbReference type="AlphaFoldDB" id="A0A4R5F004"/>
<reference evidence="3 4" key="1">
    <citation type="submission" date="2019-03" db="EMBL/GenBank/DDBJ databases">
        <authorList>
            <person name="Zhang S."/>
        </authorList>
    </citation>
    <scope>NUCLEOTIDE SEQUENCE [LARGE SCALE GENOMIC DNA]</scope>
    <source>
        <strain evidence="3 4">S4J41</strain>
    </source>
</reference>
<evidence type="ECO:0000313" key="3">
    <source>
        <dbReference type="EMBL" id="TDE40765.1"/>
    </source>
</evidence>
<feature type="compositionally biased region" description="Low complexity" evidence="1">
    <location>
        <begin position="524"/>
        <end position="533"/>
    </location>
</feature>
<feature type="region of interest" description="Disordered" evidence="1">
    <location>
        <begin position="183"/>
        <end position="412"/>
    </location>
</feature>
<feature type="compositionally biased region" description="Basic residues" evidence="1">
    <location>
        <begin position="342"/>
        <end position="351"/>
    </location>
</feature>
<proteinExistence type="predicted"/>
<evidence type="ECO:0000313" key="4">
    <source>
        <dbReference type="Proteomes" id="UP000294662"/>
    </source>
</evidence>
<feature type="transmembrane region" description="Helical" evidence="2">
    <location>
        <begin position="430"/>
        <end position="451"/>
    </location>
</feature>
<feature type="compositionally biased region" description="Low complexity" evidence="1">
    <location>
        <begin position="252"/>
        <end position="264"/>
    </location>
</feature>
<feature type="compositionally biased region" description="Pro residues" evidence="1">
    <location>
        <begin position="353"/>
        <end position="388"/>
    </location>
</feature>
<evidence type="ECO:0000256" key="1">
    <source>
        <dbReference type="SAM" id="MobiDB-lite"/>
    </source>
</evidence>
<comment type="caution">
    <text evidence="3">The sequence shown here is derived from an EMBL/GenBank/DDBJ whole genome shotgun (WGS) entry which is preliminary data.</text>
</comment>
<keyword evidence="2" id="KW-0472">Membrane</keyword>
<feature type="region of interest" description="Disordered" evidence="1">
    <location>
        <begin position="723"/>
        <end position="761"/>
    </location>
</feature>
<keyword evidence="2" id="KW-1133">Transmembrane helix</keyword>
<feature type="compositionally biased region" description="Basic and acidic residues" evidence="1">
    <location>
        <begin position="728"/>
        <end position="737"/>
    </location>
</feature>
<sequence>MKPGFALSLSFEGISLLHRAAGGWRRVGDVTLDVPDLSVALNDLRDTALRLQPEGLSCKLIIPNDQIRYLTLETGRDEGEARRAKVRAALDGATPYAVEDLVFDISVEGHLTHVAAVARETLDEAEAFAIENHFNPVSFVAIPGDQSFLGEPFFGATKNAGSTQIEPDGVAVVVTGPAVFPDPEKAAKGTAQSKGAAKPASATQPDTHPKGPSAQVQAPAQTQKANLEPAPPEPAPPAIGFSSRRGKDDTNGAAPALAGASRGAQPDAAHPAPAIAGSVPDKTGGAAPISTPAAPKPASKAVPKPVPGPTATAATATADTQPSDAKADAGKPARGAAILNRAKSRLIRSKPTKPGPKPATPAPAKPASSKPPPAKPAPANPTPRPIAQPPADQGFTAAVPISEPPRDESERMTVFGARPTQRTGGKPRHLGLILTVVLLLFLAAMAAWATLGPEGGFARLFSPSTDRQETATDPAPTSPKDAGQETGPVDTGSEIDSDPVIDTGPAPTQPPLISAVPPQTPTGDLATPAPPALSATDSAVLDALREDSGISQPAALDTTALDVQQMPETGPDLETDLEPEPEAANDLAGNLADSDTLYAATGIWTTAPDTPETPSIIGMDDIYVASIDRTDLSQDAVALPAPRDLATDAALNGVTSPAAAGTAFALDAQGLVAATPEGTVTPDGITVYQGRPPVVPPATPPRVSPADDAAEEADVLRLRLAGFRPRPRPGDLVEQSERTQLGGRSRAELGGLRPRTRPASAQQTAAIAAAVASATAATDGDAPSALSNLSSATAQAVATALTPKARPREFQQTVRNSERASIGIPNTQTAAAAAPATVTPSIPSSASVARQATLDNAINLRRVNLIGVYGTAANRRALVRLASGRYKKVKVGDSIDGGRVLAIGESQLQYQKGGRNHTLKMPQS</sequence>
<dbReference type="EMBL" id="SMFP01000001">
    <property type="protein sequence ID" value="TDE40765.1"/>
    <property type="molecule type" value="Genomic_DNA"/>
</dbReference>
<feature type="compositionally biased region" description="Acidic residues" evidence="1">
    <location>
        <begin position="571"/>
        <end position="583"/>
    </location>
</feature>